<protein>
    <submittedName>
        <fullName evidence="1">Uncharacterized protein</fullName>
    </submittedName>
</protein>
<reference evidence="1 2" key="1">
    <citation type="journal article" date="2014" name="Mol. Plant Pathol.">
        <title>Deep sequencing reveals a novel closterovirus associated with wild rose leaf rosette disease.</title>
        <authorList>
            <person name="He Y."/>
            <person name="Yang Z."/>
            <person name="Hong N."/>
            <person name="Wang G."/>
            <person name="Ning G."/>
            <person name="Xu W."/>
        </authorList>
    </citation>
    <scope>NUCLEOTIDE SEQUENCE [LARGE SCALE GENOMIC DNA]</scope>
    <source>
        <strain evidence="1">RLRaV-CWR.1</strain>
    </source>
</reference>
<keyword evidence="2" id="KW-1185">Reference proteome</keyword>
<proteinExistence type="predicted"/>
<organism evidence="1 2">
    <name type="scientific">Rose leaf rosette-associated virus</name>
    <dbReference type="NCBI Taxonomy" id="1543207"/>
    <lineage>
        <taxon>Viruses</taxon>
        <taxon>Riboviria</taxon>
        <taxon>Orthornavirae</taxon>
        <taxon>Kitrinoviricota</taxon>
        <taxon>Alsuviricetes</taxon>
        <taxon>Martellivirales</taxon>
        <taxon>Closteroviridae</taxon>
        <taxon>Closterovirus</taxon>
        <taxon>Closterovirus rosafolium</taxon>
    </lineage>
</organism>
<name>A0A088MG86_9CLOS</name>
<dbReference type="Proteomes" id="UP000204080">
    <property type="component" value="Segment"/>
</dbReference>
<dbReference type="RefSeq" id="YP_009058939.1">
    <property type="nucleotide sequence ID" value="NC_024906.1"/>
</dbReference>
<sequence length="149" mass="16927">MRSYYSLDNFRAFSTLMTVLLRVVSDDHFDLTLFGHYCKVLSERLAVVMAMKADILSTSQDGDAEGAALKTTEMQVINKQAVDVTIALRKILLHRILRVFSARDTFEFVLQTYCRLNGVDRAAGLRAKARDAWQQVRVYLGTLYGLDIQ</sequence>
<dbReference type="KEGG" id="vg:20465060"/>
<evidence type="ECO:0000313" key="1">
    <source>
        <dbReference type="EMBL" id="AIN39547.1"/>
    </source>
</evidence>
<accession>A0A088MG86</accession>
<evidence type="ECO:0000313" key="2">
    <source>
        <dbReference type="Proteomes" id="UP000204080"/>
    </source>
</evidence>
<dbReference type="EMBL" id="KJ748003">
    <property type="protein sequence ID" value="AIN39547.1"/>
    <property type="molecule type" value="Genomic_RNA"/>
</dbReference>
<dbReference type="GeneID" id="20465060"/>